<dbReference type="OrthoDB" id="10253113at2759"/>
<dbReference type="SUPFAM" id="SSF53920">
    <property type="entry name" value="Fe-only hydrogenase"/>
    <property type="match status" value="1"/>
</dbReference>
<comment type="caution">
    <text evidence="7">The sequence shown here is derived from an EMBL/GenBank/DDBJ whole genome shotgun (WGS) entry which is preliminary data.</text>
</comment>
<dbReference type="Proteomes" id="UP000502823">
    <property type="component" value="Unassembled WGS sequence"/>
</dbReference>
<comment type="function">
    <text evidence="5">Component of the cytosolic iron-sulfur (Fe/S) protein assembly machinery. Required for maturation of extramitochondrial Fe/S proteins.</text>
</comment>
<keyword evidence="2" id="KW-0004">4Fe-4S</keyword>
<dbReference type="InterPro" id="IPR050340">
    <property type="entry name" value="Cytosolic_Fe-S_CAF"/>
</dbReference>
<protein>
    <recommendedName>
        <fullName evidence="6">Iron hydrogenase small subunit domain-containing protein</fullName>
    </recommendedName>
</protein>
<feature type="domain" description="Iron hydrogenase small subunit" evidence="6">
    <location>
        <begin position="420"/>
        <end position="476"/>
    </location>
</feature>
<dbReference type="Pfam" id="PF02256">
    <property type="entry name" value="Fe_hyd_SSU"/>
    <property type="match status" value="1"/>
</dbReference>
<dbReference type="InParanoid" id="A0A6L2PSE0"/>
<proteinExistence type="inferred from homology"/>
<dbReference type="InterPro" id="IPR009016">
    <property type="entry name" value="Fe_hydrogenase"/>
</dbReference>
<dbReference type="SMART" id="SM00902">
    <property type="entry name" value="Fe_hyd_SSU"/>
    <property type="match status" value="1"/>
</dbReference>
<keyword evidence="8" id="KW-1185">Reference proteome</keyword>
<evidence type="ECO:0000256" key="2">
    <source>
        <dbReference type="ARBA" id="ARBA00022485"/>
    </source>
</evidence>
<reference evidence="8" key="1">
    <citation type="submission" date="2020-01" db="EMBL/GenBank/DDBJ databases">
        <title>Draft genome sequence of the Termite Coptotermes fromosanus.</title>
        <authorList>
            <person name="Itakura S."/>
            <person name="Yosikawa Y."/>
            <person name="Umezawa K."/>
        </authorList>
    </citation>
    <scope>NUCLEOTIDE SEQUENCE [LARGE SCALE GENOMIC DNA]</scope>
</reference>
<evidence type="ECO:0000313" key="8">
    <source>
        <dbReference type="Proteomes" id="UP000502823"/>
    </source>
</evidence>
<dbReference type="Gene3D" id="3.40.950.10">
    <property type="entry name" value="Fe-only Hydrogenase (Larger Subunit), Chain L, domain 3"/>
    <property type="match status" value="1"/>
</dbReference>
<dbReference type="PANTHER" id="PTHR11615">
    <property type="entry name" value="NITRATE, FORMATE, IRON DEHYDROGENASE"/>
    <property type="match status" value="1"/>
</dbReference>
<name>A0A6L2PSE0_COPFO</name>
<keyword evidence="4" id="KW-0411">Iron-sulfur</keyword>
<dbReference type="Gene3D" id="3.40.50.1780">
    <property type="match status" value="1"/>
</dbReference>
<dbReference type="AlphaFoldDB" id="A0A6L2PSE0"/>
<dbReference type="GO" id="GO:0051539">
    <property type="term" value="F:4 iron, 4 sulfur cluster binding"/>
    <property type="evidence" value="ECO:0007669"/>
    <property type="project" value="UniProtKB-KW"/>
</dbReference>
<evidence type="ECO:0000259" key="6">
    <source>
        <dbReference type="SMART" id="SM00902"/>
    </source>
</evidence>
<dbReference type="Pfam" id="PF02906">
    <property type="entry name" value="Fe_hyd_lg_C"/>
    <property type="match status" value="1"/>
</dbReference>
<sequence length="486" mass="54190">MASRFSGVLQLTDLDDFIAPSQECIKPVKIDKIDSGTGAKIKIQDDGSYIQVQEVWLLQTLKKVEISLSDCLACSGCITSAESVLITQQSQEQMIHVFEEKKQLVQDGKSDMAKLIVVSLSIQPILSLAVRYNLSPDETALKLAGYFRMLGADLVLDMMVADDFALLESQREFVERYRAAAEGGNKSKSLPMLASSCPGWVCYAEKSHGNLILPYISTTKSPQQIMGSLVKYHLAHQLGKTPDSVYHVTLMPCYDKKLEASREDFFNQQLQTRDVDCVITAIELEQLLQSDGHSLAMMDSVPLDFPWSKTQPSGLTLVSHQGSGSGGYADLIFLHAAKELFGNSHPELQYKSLRNPDFREVMLEENGKVLLQFAIANGFRNIQNLVQKMKRGKSNYHYVEVMACPSGCLNGGAQVRPQDGSSPRELTVKLETLYQSLQKHMPEENHLVQELYNTWLGGSHSDKCSAMLHTKYHAVEKMTTALNIKW</sequence>
<keyword evidence="2" id="KW-0479">Metal-binding</keyword>
<evidence type="ECO:0000256" key="1">
    <source>
        <dbReference type="ARBA" id="ARBA00006596"/>
    </source>
</evidence>
<organism evidence="7 8">
    <name type="scientific">Coptotermes formosanus</name>
    <name type="common">Formosan subterranean termite</name>
    <dbReference type="NCBI Taxonomy" id="36987"/>
    <lineage>
        <taxon>Eukaryota</taxon>
        <taxon>Metazoa</taxon>
        <taxon>Ecdysozoa</taxon>
        <taxon>Arthropoda</taxon>
        <taxon>Hexapoda</taxon>
        <taxon>Insecta</taxon>
        <taxon>Pterygota</taxon>
        <taxon>Neoptera</taxon>
        <taxon>Polyneoptera</taxon>
        <taxon>Dictyoptera</taxon>
        <taxon>Blattodea</taxon>
        <taxon>Blattoidea</taxon>
        <taxon>Termitoidae</taxon>
        <taxon>Rhinotermitidae</taxon>
        <taxon>Coptotermes</taxon>
    </lineage>
</organism>
<comment type="similarity">
    <text evidence="1">Belongs to the NARF family.</text>
</comment>
<keyword evidence="3" id="KW-0408">Iron</keyword>
<dbReference type="InterPro" id="IPR004108">
    <property type="entry name" value="Fe_hydrogenase_lsu_C"/>
</dbReference>
<evidence type="ECO:0000256" key="4">
    <source>
        <dbReference type="ARBA" id="ARBA00023014"/>
    </source>
</evidence>
<dbReference type="FunCoup" id="A0A6L2PSE0">
    <property type="interactions" value="446"/>
</dbReference>
<dbReference type="EMBL" id="BLKM01000550">
    <property type="protein sequence ID" value="GFG35499.1"/>
    <property type="molecule type" value="Genomic_DNA"/>
</dbReference>
<dbReference type="InterPro" id="IPR003149">
    <property type="entry name" value="Fe_hydrogenase_ssu"/>
</dbReference>
<gene>
    <name evidence="7" type="ORF">Cfor_09146</name>
</gene>
<evidence type="ECO:0000256" key="5">
    <source>
        <dbReference type="ARBA" id="ARBA00025700"/>
    </source>
</evidence>
<accession>A0A6L2PSE0</accession>
<evidence type="ECO:0000256" key="3">
    <source>
        <dbReference type="ARBA" id="ARBA00023004"/>
    </source>
</evidence>
<evidence type="ECO:0000313" key="7">
    <source>
        <dbReference type="EMBL" id="GFG35499.1"/>
    </source>
</evidence>